<comment type="caution">
    <text evidence="1">The sequence shown here is derived from an EMBL/GenBank/DDBJ whole genome shotgun (WGS) entry which is preliminary data.</text>
</comment>
<reference evidence="1" key="1">
    <citation type="submission" date="2021-07" db="EMBL/GenBank/DDBJ databases">
        <authorList>
            <person name="Catto M.A."/>
            <person name="Jacobson A."/>
            <person name="Kennedy G."/>
            <person name="Labadie P."/>
            <person name="Hunt B.G."/>
            <person name="Srinivasan R."/>
        </authorList>
    </citation>
    <scope>NUCLEOTIDE SEQUENCE</scope>
    <source>
        <strain evidence="1">PL_HMW_Pooled</strain>
        <tissue evidence="1">Head</tissue>
    </source>
</reference>
<organism evidence="1 2">
    <name type="scientific">Frankliniella fusca</name>
    <dbReference type="NCBI Taxonomy" id="407009"/>
    <lineage>
        <taxon>Eukaryota</taxon>
        <taxon>Metazoa</taxon>
        <taxon>Ecdysozoa</taxon>
        <taxon>Arthropoda</taxon>
        <taxon>Hexapoda</taxon>
        <taxon>Insecta</taxon>
        <taxon>Pterygota</taxon>
        <taxon>Neoptera</taxon>
        <taxon>Paraneoptera</taxon>
        <taxon>Thysanoptera</taxon>
        <taxon>Terebrantia</taxon>
        <taxon>Thripoidea</taxon>
        <taxon>Thripidae</taxon>
        <taxon>Frankliniella</taxon>
    </lineage>
</organism>
<reference evidence="1" key="2">
    <citation type="journal article" date="2023" name="BMC Genomics">
        <title>Pest status, molecular evolution, and epigenetic factors derived from the genome assembly of Frankliniella fusca, a thysanopteran phytovirus vector.</title>
        <authorList>
            <person name="Catto M.A."/>
            <person name="Labadie P.E."/>
            <person name="Jacobson A.L."/>
            <person name="Kennedy G.G."/>
            <person name="Srinivasan R."/>
            <person name="Hunt B.G."/>
        </authorList>
    </citation>
    <scope>NUCLEOTIDE SEQUENCE</scope>
    <source>
        <strain evidence="1">PL_HMW_Pooled</strain>
    </source>
</reference>
<proteinExistence type="predicted"/>
<keyword evidence="2" id="KW-1185">Reference proteome</keyword>
<dbReference type="AlphaFoldDB" id="A0AAE1HNM6"/>
<evidence type="ECO:0000313" key="2">
    <source>
        <dbReference type="Proteomes" id="UP001219518"/>
    </source>
</evidence>
<evidence type="ECO:0000313" key="1">
    <source>
        <dbReference type="EMBL" id="KAK3924670.1"/>
    </source>
</evidence>
<dbReference type="Proteomes" id="UP001219518">
    <property type="component" value="Unassembled WGS sequence"/>
</dbReference>
<name>A0AAE1HNM6_9NEOP</name>
<gene>
    <name evidence="1" type="ORF">KUF71_012804</name>
</gene>
<protein>
    <submittedName>
        <fullName evidence="1">RELT-like protein 2</fullName>
    </submittedName>
</protein>
<dbReference type="EMBL" id="JAHWGI010001195">
    <property type="protein sequence ID" value="KAK3924670.1"/>
    <property type="molecule type" value="Genomic_DNA"/>
</dbReference>
<sequence length="78" mass="8320">MKCKAASSPVLVRPFRALRVPTSGHQDAHLLFCVTTSPPFSISLAIHLHCRSPSPGLSCAVHLCQPTAAELAISHVLH</sequence>
<accession>A0AAE1HNM6</accession>